<gene>
    <name evidence="2" type="ORF">pC5.7c_540</name>
</gene>
<geneLocation type="plasmid" evidence="2">
    <name>pC5.7c</name>
</geneLocation>
<name>A0A7S4ZSL1_RHIRH</name>
<protein>
    <submittedName>
        <fullName evidence="2">Uncharacterized protein</fullName>
    </submittedName>
</protein>
<organism evidence="2">
    <name type="scientific">Rhizobium rhizogenes</name>
    <name type="common">Agrobacterium rhizogenes</name>
    <dbReference type="NCBI Taxonomy" id="359"/>
    <lineage>
        <taxon>Bacteria</taxon>
        <taxon>Pseudomonadati</taxon>
        <taxon>Pseudomonadota</taxon>
        <taxon>Alphaproteobacteria</taxon>
        <taxon>Hyphomicrobiales</taxon>
        <taxon>Rhizobiaceae</taxon>
        <taxon>Rhizobium/Agrobacterium group</taxon>
        <taxon>Rhizobium</taxon>
    </lineage>
</organism>
<proteinExistence type="predicted"/>
<evidence type="ECO:0000256" key="1">
    <source>
        <dbReference type="SAM" id="MobiDB-lite"/>
    </source>
</evidence>
<dbReference type="AlphaFoldDB" id="A0A7S4ZSL1"/>
<keyword evidence="2" id="KW-0614">Plasmid</keyword>
<feature type="region of interest" description="Disordered" evidence="1">
    <location>
        <begin position="1"/>
        <end position="25"/>
    </location>
</feature>
<reference evidence="2" key="1">
    <citation type="submission" date="2018-12" db="EMBL/GenBank/DDBJ databases">
        <title>Three Rhizobium rhizogenes strains isolated from the same crown gall tumor carry diverse plasmids.</title>
        <authorList>
            <person name="Pulawska J."/>
            <person name="Kuzmanovic N."/>
        </authorList>
    </citation>
    <scope>NUCLEOTIDE SEQUENCE</scope>
    <source>
        <strain evidence="2">C5.7</strain>
        <plasmid evidence="2">pC5.7c</plasmid>
    </source>
</reference>
<accession>A0A7S4ZSL1</accession>
<sequence length="58" mass="6494">MEDNEPAGRQHILDYPQAERETEITPHDVGNDFRRKAMAAIMIGHRPSSNIGSHVPLS</sequence>
<evidence type="ECO:0000313" key="2">
    <source>
        <dbReference type="EMBL" id="QCL09407.1"/>
    </source>
</evidence>
<dbReference type="EMBL" id="MK318969">
    <property type="protein sequence ID" value="QCL09407.1"/>
    <property type="molecule type" value="Genomic_DNA"/>
</dbReference>